<evidence type="ECO:0000256" key="3">
    <source>
        <dbReference type="ARBA" id="ARBA00022692"/>
    </source>
</evidence>
<dbReference type="PROSITE" id="PS00211">
    <property type="entry name" value="ABC_TRANSPORTER_1"/>
    <property type="match status" value="1"/>
</dbReference>
<dbReference type="InterPro" id="IPR017871">
    <property type="entry name" value="ABC_transporter-like_CS"/>
</dbReference>
<dbReference type="Pfam" id="PF06472">
    <property type="entry name" value="ABC_membrane_2"/>
    <property type="match status" value="1"/>
</dbReference>
<dbReference type="SMART" id="SM00382">
    <property type="entry name" value="AAA"/>
    <property type="match status" value="1"/>
</dbReference>
<keyword evidence="5 11" id="KW-0067">ATP-binding</keyword>
<evidence type="ECO:0000256" key="8">
    <source>
        <dbReference type="SAM" id="Phobius"/>
    </source>
</evidence>
<dbReference type="InterPro" id="IPR011527">
    <property type="entry name" value="ABC1_TM_dom"/>
</dbReference>
<keyword evidence="4" id="KW-0547">Nucleotide-binding</keyword>
<dbReference type="GO" id="GO:0140359">
    <property type="term" value="F:ABC-type transporter activity"/>
    <property type="evidence" value="ECO:0007669"/>
    <property type="project" value="InterPro"/>
</dbReference>
<dbReference type="Pfam" id="PF00005">
    <property type="entry name" value="ABC_tran"/>
    <property type="match status" value="1"/>
</dbReference>
<dbReference type="PATRIC" id="fig|446692.4.peg.1883"/>
<feature type="transmembrane region" description="Helical" evidence="8">
    <location>
        <begin position="198"/>
        <end position="218"/>
    </location>
</feature>
<dbReference type="GO" id="GO:0005524">
    <property type="term" value="F:ATP binding"/>
    <property type="evidence" value="ECO:0007669"/>
    <property type="project" value="UniProtKB-KW"/>
</dbReference>
<evidence type="ECO:0000259" key="10">
    <source>
        <dbReference type="PROSITE" id="PS50929"/>
    </source>
</evidence>
<comment type="subcellular location">
    <subcellularLocation>
        <location evidence="1">Cell membrane</location>
        <topology evidence="1">Multi-pass membrane protein</topology>
    </subcellularLocation>
</comment>
<dbReference type="InterPro" id="IPR003593">
    <property type="entry name" value="AAA+_ATPase"/>
</dbReference>
<evidence type="ECO:0000313" key="12">
    <source>
        <dbReference type="Proteomes" id="UP000075360"/>
    </source>
</evidence>
<keyword evidence="2" id="KW-0813">Transport</keyword>
<evidence type="ECO:0000256" key="6">
    <source>
        <dbReference type="ARBA" id="ARBA00022989"/>
    </source>
</evidence>
<dbReference type="Proteomes" id="UP000075360">
    <property type="component" value="Unassembled WGS sequence"/>
</dbReference>
<organism evidence="11 12">
    <name type="scientific">Acetobacter senegalensis</name>
    <dbReference type="NCBI Taxonomy" id="446692"/>
    <lineage>
        <taxon>Bacteria</taxon>
        <taxon>Pseudomonadati</taxon>
        <taxon>Pseudomonadota</taxon>
        <taxon>Alphaproteobacteria</taxon>
        <taxon>Acetobacterales</taxon>
        <taxon>Acetobacteraceae</taxon>
        <taxon>Acetobacter</taxon>
    </lineage>
</organism>
<dbReference type="GO" id="GO:0005886">
    <property type="term" value="C:plasma membrane"/>
    <property type="evidence" value="ECO:0007669"/>
    <property type="project" value="UniProtKB-SubCell"/>
</dbReference>
<evidence type="ECO:0000259" key="9">
    <source>
        <dbReference type="PROSITE" id="PS50893"/>
    </source>
</evidence>
<dbReference type="PANTHER" id="PTHR11384">
    <property type="entry name" value="ATP-BINDING CASSETTE, SUB-FAMILY D MEMBER"/>
    <property type="match status" value="1"/>
</dbReference>
<dbReference type="SUPFAM" id="SSF90123">
    <property type="entry name" value="ABC transporter transmembrane region"/>
    <property type="match status" value="1"/>
</dbReference>
<evidence type="ECO:0000256" key="1">
    <source>
        <dbReference type="ARBA" id="ARBA00004651"/>
    </source>
</evidence>
<dbReference type="CDD" id="cd03223">
    <property type="entry name" value="ABCD_peroxisomal_ALDP"/>
    <property type="match status" value="1"/>
</dbReference>
<evidence type="ECO:0000256" key="2">
    <source>
        <dbReference type="ARBA" id="ARBA00022448"/>
    </source>
</evidence>
<dbReference type="PANTHER" id="PTHR11384:SF59">
    <property type="entry name" value="LYSOSOMAL COBALAMIN TRANSPORTER ABCD4"/>
    <property type="match status" value="1"/>
</dbReference>
<dbReference type="PROSITE" id="PS50929">
    <property type="entry name" value="ABC_TM1F"/>
    <property type="match status" value="1"/>
</dbReference>
<name>A0A149TZY7_9PROT</name>
<evidence type="ECO:0000256" key="5">
    <source>
        <dbReference type="ARBA" id="ARBA00022840"/>
    </source>
</evidence>
<dbReference type="GO" id="GO:0016887">
    <property type="term" value="F:ATP hydrolysis activity"/>
    <property type="evidence" value="ECO:0007669"/>
    <property type="project" value="InterPro"/>
</dbReference>
<keyword evidence="3 8" id="KW-0812">Transmembrane</keyword>
<dbReference type="InterPro" id="IPR003439">
    <property type="entry name" value="ABC_transporter-like_ATP-bd"/>
</dbReference>
<feature type="transmembrane region" description="Helical" evidence="8">
    <location>
        <begin position="81"/>
        <end position="102"/>
    </location>
</feature>
<keyword evidence="6 8" id="KW-1133">Transmembrane helix</keyword>
<dbReference type="RefSeq" id="WP_061471967.1">
    <property type="nucleotide sequence ID" value="NZ_JAIMFP010000004.1"/>
</dbReference>
<dbReference type="InterPro" id="IPR050835">
    <property type="entry name" value="ABC_transporter_sub-D"/>
</dbReference>
<dbReference type="InterPro" id="IPR036640">
    <property type="entry name" value="ABC1_TM_sf"/>
</dbReference>
<dbReference type="EMBL" id="LHZU01000135">
    <property type="protein sequence ID" value="KXV58794.1"/>
    <property type="molecule type" value="Genomic_DNA"/>
</dbReference>
<sequence>MKNFRAAFDDLWYLSRPYFTSEEKKSAWVLLTAVLGLTLLLVGADVLQSFSRNIFYTALQQRDVTSFLRGLFWFVRTPSMIIPGFFIITLPSLLISVYATYLQQLLQLRWRRWMTHRMLAQWLDQNLAFRIAVTQAHLKEASDNPDQRIQEDIDGFVRDTLSQFLDIVSRTITFISYVGLLWSLSGSITVLGVRIPGYFLWIALLYSAFASIITHLTGRRLIPLRIIQQKAEADFRYGLVHVRDHADSIALSDGGDREKHLLLGKFSSVYDNFLGIMTRTKWLSFLTDGLGTLSGNFALLVGSIRYFAGKITFGTLMQLVQAFSRVEEALGWIWSAYPAITEWRANVSRLASFQRTMDFIAVSDHDSLREKSASNSDIVTENLTVLRPDGSVLLSNVNITLPQGQDIVLTGASGVGKSTFLRALAGIWPFTSGQIHVPEARVMFLSQRPYLPLGTLREALCYPVAPEAVPDERVCRILDLVGLSFLADERDTEARWTERLSPGEQQRLMFGRILINRPEWIFLDETTSNLDQEGEIRLYDLLREHIPNLTIVSITHRQALQDQHAVQIDIGCHSPGPRV</sequence>
<dbReference type="PROSITE" id="PS50893">
    <property type="entry name" value="ABC_TRANSPORTER_2"/>
    <property type="match status" value="1"/>
</dbReference>
<evidence type="ECO:0000256" key="4">
    <source>
        <dbReference type="ARBA" id="ARBA00022741"/>
    </source>
</evidence>
<feature type="domain" description="ABC transmembrane type-1" evidence="10">
    <location>
        <begin position="30"/>
        <end position="342"/>
    </location>
</feature>
<feature type="transmembrane region" description="Helical" evidence="8">
    <location>
        <begin position="172"/>
        <end position="192"/>
    </location>
</feature>
<keyword evidence="7 8" id="KW-0472">Membrane</keyword>
<accession>A0A149TZY7</accession>
<dbReference type="InterPro" id="IPR027417">
    <property type="entry name" value="P-loop_NTPase"/>
</dbReference>
<evidence type="ECO:0000256" key="7">
    <source>
        <dbReference type="ARBA" id="ARBA00023136"/>
    </source>
</evidence>
<dbReference type="Gene3D" id="3.40.50.300">
    <property type="entry name" value="P-loop containing nucleotide triphosphate hydrolases"/>
    <property type="match status" value="1"/>
</dbReference>
<proteinExistence type="predicted"/>
<feature type="transmembrane region" description="Helical" evidence="8">
    <location>
        <begin position="27"/>
        <end position="47"/>
    </location>
</feature>
<dbReference type="AlphaFoldDB" id="A0A149TZY7"/>
<comment type="caution">
    <text evidence="11">The sequence shown here is derived from an EMBL/GenBank/DDBJ whole genome shotgun (WGS) entry which is preliminary data.</text>
</comment>
<feature type="domain" description="ABC transporter" evidence="9">
    <location>
        <begin position="378"/>
        <end position="579"/>
    </location>
</feature>
<evidence type="ECO:0000313" key="11">
    <source>
        <dbReference type="EMBL" id="KXV58794.1"/>
    </source>
</evidence>
<dbReference type="SUPFAM" id="SSF52540">
    <property type="entry name" value="P-loop containing nucleoside triphosphate hydrolases"/>
    <property type="match status" value="1"/>
</dbReference>
<dbReference type="Gene3D" id="1.20.1560.10">
    <property type="entry name" value="ABC transporter type 1, transmembrane domain"/>
    <property type="match status" value="1"/>
</dbReference>
<gene>
    <name evidence="11" type="ORF">AD948_10770</name>
</gene>
<dbReference type="OrthoDB" id="9810134at2"/>
<protein>
    <submittedName>
        <fullName evidence="11">ABC transporter ATP-binding protein</fullName>
    </submittedName>
</protein>
<reference evidence="11 12" key="1">
    <citation type="submission" date="2015-06" db="EMBL/GenBank/DDBJ databases">
        <title>Improved classification and identification of acetic acid bacteria using matrix-assisted laser desorption/ionization time-of-flight mass spectrometry; Gluconobacter nephelii and Gluconobacter uchimurae are later heterotypic synonyms of Gluconobacter japonicus and Gluconobacter oxydans, respectively.</title>
        <authorList>
            <person name="Li L."/>
            <person name="Cleenwerck I."/>
            <person name="De Vuyst L."/>
            <person name="Vandamme P."/>
        </authorList>
    </citation>
    <scope>NUCLEOTIDE SEQUENCE [LARGE SCALE GENOMIC DNA]</scope>
    <source>
        <strain evidence="11 12">LMG 23690</strain>
    </source>
</reference>